<dbReference type="InterPro" id="IPR000182">
    <property type="entry name" value="GNAT_dom"/>
</dbReference>
<dbReference type="GeneID" id="68858155"/>
<protein>
    <submittedName>
        <fullName evidence="2">Acetyltransferase (GNAT) family</fullName>
    </submittedName>
</protein>
<dbReference type="InterPro" id="IPR016181">
    <property type="entry name" value="Acyl_CoA_acyltransferase"/>
</dbReference>
<sequence length="126" mass="14016">MARVRPAEPTEIDTILTMLDAAVLETDRDVIRQSISDGRTLVAVEDHRILGTIVARPADPGVRIDAIAVRKRRQSQGIGTALVETLLDGHGRVVADFDERVRPFYESLGFDIRERKSGRLRGVRTV</sequence>
<dbReference type="Gene3D" id="3.40.630.30">
    <property type="match status" value="1"/>
</dbReference>
<dbReference type="Pfam" id="PF13508">
    <property type="entry name" value="Acetyltransf_7"/>
    <property type="match status" value="1"/>
</dbReference>
<keyword evidence="3" id="KW-1185">Reference proteome</keyword>
<evidence type="ECO:0000313" key="2">
    <source>
        <dbReference type="EMBL" id="QSG15048.1"/>
    </source>
</evidence>
<dbReference type="Proteomes" id="UP000663292">
    <property type="component" value="Chromosome"/>
</dbReference>
<name>A0A897NQJ2_9EURY</name>
<dbReference type="PROSITE" id="PS51186">
    <property type="entry name" value="GNAT"/>
    <property type="match status" value="1"/>
</dbReference>
<dbReference type="CDD" id="cd04301">
    <property type="entry name" value="NAT_SF"/>
    <property type="match status" value="1"/>
</dbReference>
<organism evidence="2 3">
    <name type="scientific">Halapricum desulfuricans</name>
    <dbReference type="NCBI Taxonomy" id="2841257"/>
    <lineage>
        <taxon>Archaea</taxon>
        <taxon>Methanobacteriati</taxon>
        <taxon>Methanobacteriota</taxon>
        <taxon>Stenosarchaea group</taxon>
        <taxon>Halobacteria</taxon>
        <taxon>Halobacteriales</taxon>
        <taxon>Haloarculaceae</taxon>
        <taxon>Halapricum</taxon>
    </lineage>
</organism>
<proteinExistence type="predicted"/>
<feature type="domain" description="N-acetyltransferase" evidence="1">
    <location>
        <begin position="2"/>
        <end position="126"/>
    </location>
</feature>
<keyword evidence="2" id="KW-0808">Transferase</keyword>
<dbReference type="RefSeq" id="WP_229120308.1">
    <property type="nucleotide sequence ID" value="NZ_CP064791.1"/>
</dbReference>
<dbReference type="GO" id="GO:0016747">
    <property type="term" value="F:acyltransferase activity, transferring groups other than amino-acyl groups"/>
    <property type="evidence" value="ECO:0007669"/>
    <property type="project" value="InterPro"/>
</dbReference>
<evidence type="ECO:0000259" key="1">
    <source>
        <dbReference type="PROSITE" id="PS51186"/>
    </source>
</evidence>
<dbReference type="EMBL" id="CP064791">
    <property type="protein sequence ID" value="QSG15048.1"/>
    <property type="molecule type" value="Genomic_DNA"/>
</dbReference>
<evidence type="ECO:0000313" key="3">
    <source>
        <dbReference type="Proteomes" id="UP000663292"/>
    </source>
</evidence>
<accession>A0A897NQJ2</accession>
<dbReference type="SUPFAM" id="SSF55729">
    <property type="entry name" value="Acyl-CoA N-acyltransferases (Nat)"/>
    <property type="match status" value="1"/>
</dbReference>
<gene>
    <name evidence="2" type="primary">wecD3</name>
    <name evidence="2" type="ORF">HSEST_1519</name>
</gene>
<dbReference type="AlphaFoldDB" id="A0A897NQJ2"/>
<reference evidence="2 3" key="1">
    <citation type="submission" date="2020-11" db="EMBL/GenBank/DDBJ databases">
        <title>Carbohydrate-dependent, anaerobic sulfur respiration: A novel catabolism in halophilic archaea.</title>
        <authorList>
            <person name="Sorokin D.Y."/>
            <person name="Messina E."/>
            <person name="Smedile F."/>
            <person name="La Cono V."/>
            <person name="Hallsworth J.E."/>
            <person name="Yakimov M.M."/>
        </authorList>
    </citation>
    <scope>NUCLEOTIDE SEQUENCE [LARGE SCALE GENOMIC DNA]</scope>
    <source>
        <strain evidence="2 3">HSR-Est</strain>
    </source>
</reference>